<proteinExistence type="predicted"/>
<dbReference type="InterPro" id="IPR019286">
    <property type="entry name" value="DUF2339_TM"/>
</dbReference>
<feature type="transmembrane region" description="Helical" evidence="1">
    <location>
        <begin position="327"/>
        <end position="347"/>
    </location>
</feature>
<evidence type="ECO:0000256" key="1">
    <source>
        <dbReference type="SAM" id="Phobius"/>
    </source>
</evidence>
<keyword evidence="1" id="KW-0812">Transmembrane</keyword>
<feature type="transmembrane region" description="Helical" evidence="1">
    <location>
        <begin position="231"/>
        <end position="257"/>
    </location>
</feature>
<feature type="transmembrane region" description="Helical" evidence="1">
    <location>
        <begin position="167"/>
        <end position="185"/>
    </location>
</feature>
<dbReference type="AlphaFoldDB" id="A0A838B8X0"/>
<feature type="transmembrane region" description="Helical" evidence="1">
    <location>
        <begin position="596"/>
        <end position="614"/>
    </location>
</feature>
<evidence type="ECO:0000313" key="2">
    <source>
        <dbReference type="EMBL" id="MBA1142114.1"/>
    </source>
</evidence>
<keyword evidence="1" id="KW-0472">Membrane</keyword>
<protein>
    <submittedName>
        <fullName evidence="2">DUF2339 domain-containing protein</fullName>
    </submittedName>
</protein>
<feature type="transmembrane region" description="Helical" evidence="1">
    <location>
        <begin position="413"/>
        <end position="436"/>
    </location>
</feature>
<accession>A0A838B8X0</accession>
<keyword evidence="1" id="KW-1133">Transmembrane helix</keyword>
<dbReference type="PIRSF" id="PIRSF035905">
    <property type="entry name" value="UCP035905_mp"/>
    <property type="match status" value="1"/>
</dbReference>
<comment type="caution">
    <text evidence="2">The sequence shown here is derived from an EMBL/GenBank/DDBJ whole genome shotgun (WGS) entry which is preliminary data.</text>
</comment>
<dbReference type="InterPro" id="IPR014600">
    <property type="entry name" value="UCP035905_mem"/>
</dbReference>
<feature type="transmembrane region" description="Helical" evidence="1">
    <location>
        <begin position="359"/>
        <end position="378"/>
    </location>
</feature>
<gene>
    <name evidence="2" type="ORF">H0241_17850</name>
</gene>
<feature type="transmembrane region" description="Helical" evidence="1">
    <location>
        <begin position="516"/>
        <end position="536"/>
    </location>
</feature>
<name>A0A838B8X0_9HYPH</name>
<feature type="transmembrane region" description="Helical" evidence="1">
    <location>
        <begin position="634"/>
        <end position="652"/>
    </location>
</feature>
<reference evidence="2 3" key="1">
    <citation type="submission" date="2020-07" db="EMBL/GenBank/DDBJ databases">
        <title>Definition of the novel symbiovar canariense within Mesorhizobium novociceri, a new species of genus Mesorhizobium nodulating Cicer canariense in the Caldera de Taburiente National Park (La Palma, Canary Islands).</title>
        <authorList>
            <person name="Leon-Barrios M."/>
            <person name="Perez-Yepez J."/>
            <person name="Flores-Felix J.D."/>
            <person name="Ramirez-Baena M.H."/>
            <person name="Pulido-Suarez L."/>
            <person name="Igual J.M."/>
            <person name="Velazquez E."/>
            <person name="Peix A."/>
        </authorList>
    </citation>
    <scope>NUCLEOTIDE SEQUENCE [LARGE SCALE GENOMIC DNA]</scope>
    <source>
        <strain evidence="2 3">CCANP35</strain>
    </source>
</reference>
<feature type="transmembrane region" description="Helical" evidence="1">
    <location>
        <begin position="488"/>
        <end position="510"/>
    </location>
</feature>
<feature type="transmembrane region" description="Helical" evidence="1">
    <location>
        <begin position="197"/>
        <end position="219"/>
    </location>
</feature>
<feature type="transmembrane region" description="Helical" evidence="1">
    <location>
        <begin position="838"/>
        <end position="859"/>
    </location>
</feature>
<evidence type="ECO:0000313" key="3">
    <source>
        <dbReference type="Proteomes" id="UP000558284"/>
    </source>
</evidence>
<feature type="transmembrane region" description="Helical" evidence="1">
    <location>
        <begin position="277"/>
        <end position="294"/>
    </location>
</feature>
<feature type="transmembrane region" description="Helical" evidence="1">
    <location>
        <begin position="301"/>
        <end position="321"/>
    </location>
</feature>
<feature type="transmembrane region" description="Helical" evidence="1">
    <location>
        <begin position="706"/>
        <end position="723"/>
    </location>
</feature>
<dbReference type="RefSeq" id="WP_181058969.1">
    <property type="nucleotide sequence ID" value="NZ_JACDTY010000008.1"/>
</dbReference>
<feature type="transmembrane region" description="Helical" evidence="1">
    <location>
        <begin position="384"/>
        <end position="406"/>
    </location>
</feature>
<feature type="transmembrane region" description="Helical" evidence="1">
    <location>
        <begin position="668"/>
        <end position="686"/>
    </location>
</feature>
<feature type="transmembrane region" description="Helical" evidence="1">
    <location>
        <begin position="571"/>
        <end position="589"/>
    </location>
</feature>
<dbReference type="PANTHER" id="PTHR38434:SF1">
    <property type="entry name" value="BLL2549 PROTEIN"/>
    <property type="match status" value="1"/>
</dbReference>
<feature type="transmembrane region" description="Helical" evidence="1">
    <location>
        <begin position="890"/>
        <end position="910"/>
    </location>
</feature>
<feature type="transmembrane region" description="Helical" evidence="1">
    <location>
        <begin position="456"/>
        <end position="476"/>
    </location>
</feature>
<dbReference type="PANTHER" id="PTHR38434">
    <property type="entry name" value="BLL2549 PROTEIN"/>
    <property type="match status" value="1"/>
</dbReference>
<feature type="transmembrane region" description="Helical" evidence="1">
    <location>
        <begin position="548"/>
        <end position="565"/>
    </location>
</feature>
<keyword evidence="3" id="KW-1185">Reference proteome</keyword>
<feature type="transmembrane region" description="Helical" evidence="1">
    <location>
        <begin position="797"/>
        <end position="818"/>
    </location>
</feature>
<dbReference type="Pfam" id="PF10101">
    <property type="entry name" value="DUF2339"/>
    <property type="match status" value="1"/>
</dbReference>
<feature type="transmembrane region" description="Helical" evidence="1">
    <location>
        <begin position="135"/>
        <end position="155"/>
    </location>
</feature>
<feature type="transmembrane region" description="Helical" evidence="1">
    <location>
        <begin position="730"/>
        <end position="748"/>
    </location>
</feature>
<sequence length="925" mass="95180">MFESLIGAVVVVVLFVLVLRQQGRIGLIERELGALRSLVLSGVNVAAPAAKPVEQAANDSVPADAAQATAAIADIASPTAAEAAQAPAAAPEAVTSEAVPELSAAAKAALTGSAPAAAAKAARQSEVETALGTRWAVWVGGIALALGGLFLIRYTIEAGIFGPEVRLALAALLGLVLIGGGEFIRRTGFKVPVEGVAGAYIPAILTAAGAFILFGTVYAAHAVYGFVGPAFAFTVLGAIGVATIVAALVHGQALAGIGLVGSMATPALVSSQAPNPWALFIYLAIVLAASAVIARMRDWKFLVAAAFFGTGAWTIAYMMNAPGAADLAVILFIDAVTLAVLAFVWLVSRGGEAETAKNGFDWPSVVPGVFVAFSALGLSVDTTLVAAGGALPGAFVLVALVATALYRPRALPLLHAAGVVSVMIYLGIIPPATIGSDISQGNIGFDGMPVAAGNPLTLRLGIGLGLVFIGAGFWAARRFAATAQVRAACWAAWGVAAPLVILLTLWLAYGNLDRDLAYAAVAALLVVVFAAGGEWIARAEQPPLKGDIAVSFALGGSALAGLLMLHMAFGSGWTTILAGVAAIVPALATRWRSYPVLGWISVGAVVAVLGRVAFDPTIVGAEFLTTTPVFNWLLPGYGVPALAFGFAAWQLARTTRALPITGNGRPRLAMEAGAALFALLTVAMLVRHAMHGGVIDTGTVTLAEQAIYTLIAIGAGAILVAIDMRSPSSVLRYGSMAAGVVSVAFIAFQHFLALNPLFTDESTGQIPVFNLLFLAYLLPAIAAGGLALYARDKRPPWYAQMLAVVAALLVFAYATLSVRRVFKGEFIGLWSGLGQLETYTYSALWLVIGVVLLTAGVWLKSQVLRIASAALIAIAVVKVFLFDMSELEGVLRALSFIGLGAVLIGIGLFYQRLLTRAAREGSTPS</sequence>
<dbReference type="Proteomes" id="UP000558284">
    <property type="component" value="Unassembled WGS sequence"/>
</dbReference>
<dbReference type="EMBL" id="JACDTY010000008">
    <property type="protein sequence ID" value="MBA1142114.1"/>
    <property type="molecule type" value="Genomic_DNA"/>
</dbReference>
<feature type="transmembrane region" description="Helical" evidence="1">
    <location>
        <begin position="866"/>
        <end position="884"/>
    </location>
</feature>
<feature type="transmembrane region" description="Helical" evidence="1">
    <location>
        <begin position="768"/>
        <end position="790"/>
    </location>
</feature>
<organism evidence="2 3">
    <name type="scientific">Mesorhizobium neociceri</name>
    <dbReference type="NCBI Taxonomy" id="1307853"/>
    <lineage>
        <taxon>Bacteria</taxon>
        <taxon>Pseudomonadati</taxon>
        <taxon>Pseudomonadota</taxon>
        <taxon>Alphaproteobacteria</taxon>
        <taxon>Hyphomicrobiales</taxon>
        <taxon>Phyllobacteriaceae</taxon>
        <taxon>Mesorhizobium</taxon>
    </lineage>
</organism>